<keyword evidence="2" id="KW-1185">Reference proteome</keyword>
<evidence type="ECO:0008006" key="3">
    <source>
        <dbReference type="Google" id="ProtNLM"/>
    </source>
</evidence>
<evidence type="ECO:0000313" key="2">
    <source>
        <dbReference type="Proteomes" id="UP001166784"/>
    </source>
</evidence>
<protein>
    <recommendedName>
        <fullName evidence="3">CARDB domain-containing protein</fullName>
    </recommendedName>
</protein>
<accession>A0ABS9SZP0</accession>
<name>A0ABS9SZP0_9ACTN</name>
<dbReference type="EMBL" id="JAKWJU010000002">
    <property type="protein sequence ID" value="MCH6161749.1"/>
    <property type="molecule type" value="Genomic_DNA"/>
</dbReference>
<proteinExistence type="predicted"/>
<reference evidence="1" key="1">
    <citation type="submission" date="2022-03" db="EMBL/GenBank/DDBJ databases">
        <authorList>
            <person name="Santos J.D.N."/>
            <person name="Kallscheuer N."/>
            <person name="Jogler C."/>
            <person name="Lage O.M."/>
        </authorList>
    </citation>
    <scope>NUCLEOTIDE SEQUENCE</scope>
    <source>
        <strain evidence="1">M600PL45_2</strain>
    </source>
</reference>
<gene>
    <name evidence="1" type="ORF">MMA15_15530</name>
</gene>
<sequence length="70" mass="7457">MPGGTAWPRLKVTNSGSARIGNRDVTLKLGPAGVSWGFNVVYQDRNGNLVETPCRVADTDPNTSVCKDVP</sequence>
<dbReference type="Proteomes" id="UP001166784">
    <property type="component" value="Unassembled WGS sequence"/>
</dbReference>
<reference evidence="1" key="2">
    <citation type="journal article" date="2023" name="Int. J. Syst. Evol. Microbiol.">
        <title>Streptomyces marispadix sp. nov., isolated from marine beach sediment of the Northern Coast of Portugal.</title>
        <authorList>
            <person name="dos Santos J.D.N."/>
            <person name="Vitorino I.R."/>
            <person name="Kallscheuer N."/>
            <person name="Srivastava A."/>
            <person name="Krautwurst S."/>
            <person name="Marz M."/>
            <person name="Jogler C."/>
            <person name="Lobo Da Cunha A."/>
            <person name="Catita J."/>
            <person name="Goncalves H."/>
            <person name="Gonzalez I."/>
            <person name="Reyes F."/>
            <person name="Lage O.M."/>
        </authorList>
    </citation>
    <scope>NUCLEOTIDE SEQUENCE</scope>
    <source>
        <strain evidence="1">M600PL45_2</strain>
    </source>
</reference>
<dbReference type="RefSeq" id="WP_241060377.1">
    <property type="nucleotide sequence ID" value="NZ_JAKWJU010000002.1"/>
</dbReference>
<evidence type="ECO:0000313" key="1">
    <source>
        <dbReference type="EMBL" id="MCH6161749.1"/>
    </source>
</evidence>
<comment type="caution">
    <text evidence="1">The sequence shown here is derived from an EMBL/GenBank/DDBJ whole genome shotgun (WGS) entry which is preliminary data.</text>
</comment>
<organism evidence="1 2">
    <name type="scientific">Streptomyces marispadix</name>
    <dbReference type="NCBI Taxonomy" id="2922868"/>
    <lineage>
        <taxon>Bacteria</taxon>
        <taxon>Bacillati</taxon>
        <taxon>Actinomycetota</taxon>
        <taxon>Actinomycetes</taxon>
        <taxon>Kitasatosporales</taxon>
        <taxon>Streptomycetaceae</taxon>
        <taxon>Streptomyces</taxon>
    </lineage>
</organism>